<dbReference type="InterPro" id="IPR001789">
    <property type="entry name" value="Sig_transdc_resp-reg_receiver"/>
</dbReference>
<dbReference type="PROSITE" id="PS50110">
    <property type="entry name" value="RESPONSE_REGULATORY"/>
    <property type="match status" value="1"/>
</dbReference>
<comment type="subcellular location">
    <subcellularLocation>
        <location evidence="1">Cytoplasm</location>
    </subcellularLocation>
</comment>
<dbReference type="GO" id="GO:0005829">
    <property type="term" value="C:cytosol"/>
    <property type="evidence" value="ECO:0007669"/>
    <property type="project" value="TreeGrafter"/>
</dbReference>
<keyword evidence="2" id="KW-0963">Cytoplasm</keyword>
<comment type="caution">
    <text evidence="10">The sequence shown here is derived from an EMBL/GenBank/DDBJ whole genome shotgun (WGS) entry which is preliminary data.</text>
</comment>
<dbReference type="Proteomes" id="UP000054785">
    <property type="component" value="Unassembled WGS sequence"/>
</dbReference>
<dbReference type="AlphaFoldDB" id="A0A0W0TT52"/>
<dbReference type="GO" id="GO:0000156">
    <property type="term" value="F:phosphorelay response regulator activity"/>
    <property type="evidence" value="ECO:0007669"/>
    <property type="project" value="TreeGrafter"/>
</dbReference>
<evidence type="ECO:0000256" key="6">
    <source>
        <dbReference type="ARBA" id="ARBA00023125"/>
    </source>
</evidence>
<dbReference type="GO" id="GO:0000976">
    <property type="term" value="F:transcription cis-regulatory region binding"/>
    <property type="evidence" value="ECO:0007669"/>
    <property type="project" value="TreeGrafter"/>
</dbReference>
<evidence type="ECO:0000256" key="4">
    <source>
        <dbReference type="ARBA" id="ARBA00023012"/>
    </source>
</evidence>
<dbReference type="PATRIC" id="fig|45065.4.peg.1613"/>
<evidence type="ECO:0000256" key="9">
    <source>
        <dbReference type="PROSITE-ProRule" id="PRU01091"/>
    </source>
</evidence>
<evidence type="ECO:0000256" key="1">
    <source>
        <dbReference type="ARBA" id="ARBA00004496"/>
    </source>
</evidence>
<organism evidence="10 11">
    <name type="scientific">Legionella geestiana</name>
    <dbReference type="NCBI Taxonomy" id="45065"/>
    <lineage>
        <taxon>Bacteria</taxon>
        <taxon>Pseudomonadati</taxon>
        <taxon>Pseudomonadota</taxon>
        <taxon>Gammaproteobacteria</taxon>
        <taxon>Legionellales</taxon>
        <taxon>Legionellaceae</taxon>
        <taxon>Legionella</taxon>
    </lineage>
</organism>
<dbReference type="InterPro" id="IPR011006">
    <property type="entry name" value="CheY-like_superfamily"/>
</dbReference>
<evidence type="ECO:0000256" key="5">
    <source>
        <dbReference type="ARBA" id="ARBA00023015"/>
    </source>
</evidence>
<dbReference type="PROSITE" id="PS51755">
    <property type="entry name" value="OMPR_PHOB"/>
    <property type="match status" value="1"/>
</dbReference>
<reference evidence="10 11" key="1">
    <citation type="submission" date="2015-11" db="EMBL/GenBank/DDBJ databases">
        <title>Genomic analysis of 38 Legionella species identifies large and diverse effector repertoires.</title>
        <authorList>
            <person name="Burstein D."/>
            <person name="Amaro F."/>
            <person name="Zusman T."/>
            <person name="Lifshitz Z."/>
            <person name="Cohen O."/>
            <person name="Gilbert J.A."/>
            <person name="Pupko T."/>
            <person name="Shuman H.A."/>
            <person name="Segal G."/>
        </authorList>
    </citation>
    <scope>NUCLEOTIDE SEQUENCE [LARGE SCALE GENOMIC DNA]</scope>
    <source>
        <strain evidence="10 11">ATCC 49504</strain>
    </source>
</reference>
<accession>A0A0W0TT52</accession>
<keyword evidence="3" id="KW-0597">Phosphoprotein</keyword>
<comment type="caution">
    <text evidence="8">Lacks conserved residue(s) required for the propagation of feature annotation.</text>
</comment>
<evidence type="ECO:0000256" key="2">
    <source>
        <dbReference type="ARBA" id="ARBA00022490"/>
    </source>
</evidence>
<dbReference type="InterPro" id="IPR039420">
    <property type="entry name" value="WalR-like"/>
</dbReference>
<dbReference type="SMART" id="SM00862">
    <property type="entry name" value="Trans_reg_C"/>
    <property type="match status" value="1"/>
</dbReference>
<dbReference type="Gene3D" id="6.10.250.690">
    <property type="match status" value="1"/>
</dbReference>
<dbReference type="InterPro" id="IPR036388">
    <property type="entry name" value="WH-like_DNA-bd_sf"/>
</dbReference>
<evidence type="ECO:0000313" key="10">
    <source>
        <dbReference type="EMBL" id="KTC98799.1"/>
    </source>
</evidence>
<evidence type="ECO:0000256" key="7">
    <source>
        <dbReference type="ARBA" id="ARBA00023163"/>
    </source>
</evidence>
<keyword evidence="4" id="KW-0902">Two-component regulatory system</keyword>
<dbReference type="SUPFAM" id="SSF46894">
    <property type="entry name" value="C-terminal effector domain of the bipartite response regulators"/>
    <property type="match status" value="1"/>
</dbReference>
<dbReference type="FunFam" id="1.10.10.10:FF:000099">
    <property type="entry name" value="Two-component system response regulator TorR"/>
    <property type="match status" value="1"/>
</dbReference>
<dbReference type="OrthoDB" id="9802426at2"/>
<evidence type="ECO:0000256" key="8">
    <source>
        <dbReference type="PROSITE-ProRule" id="PRU00169"/>
    </source>
</evidence>
<name>A0A0W0TT52_9GAMM</name>
<proteinExistence type="predicted"/>
<dbReference type="InterPro" id="IPR016032">
    <property type="entry name" value="Sig_transdc_resp-reg_C-effctor"/>
</dbReference>
<keyword evidence="5" id="KW-0805">Transcription regulation</keyword>
<dbReference type="CDD" id="cd00383">
    <property type="entry name" value="trans_reg_C"/>
    <property type="match status" value="1"/>
</dbReference>
<protein>
    <submittedName>
        <fullName evidence="10">DNA-binding response regulator</fullName>
    </submittedName>
</protein>
<feature type="DNA-binding region" description="OmpR/PhoB-type" evidence="9">
    <location>
        <begin position="126"/>
        <end position="226"/>
    </location>
</feature>
<gene>
    <name evidence="10" type="ORF">Lgee_1488</name>
</gene>
<evidence type="ECO:0000313" key="11">
    <source>
        <dbReference type="Proteomes" id="UP000054785"/>
    </source>
</evidence>
<dbReference type="PANTHER" id="PTHR48111:SF4">
    <property type="entry name" value="DNA-BINDING DUAL TRANSCRIPTIONAL REGULATOR OMPR"/>
    <property type="match status" value="1"/>
</dbReference>
<keyword evidence="11" id="KW-1185">Reference proteome</keyword>
<dbReference type="STRING" id="45065.Lgee_1488"/>
<dbReference type="Gene3D" id="1.10.10.10">
    <property type="entry name" value="Winged helix-like DNA-binding domain superfamily/Winged helix DNA-binding domain"/>
    <property type="match status" value="1"/>
</dbReference>
<dbReference type="GO" id="GO:0006355">
    <property type="term" value="P:regulation of DNA-templated transcription"/>
    <property type="evidence" value="ECO:0007669"/>
    <property type="project" value="InterPro"/>
</dbReference>
<dbReference type="RefSeq" id="WP_028386270.1">
    <property type="nucleotide sequence ID" value="NZ_CAAAHN010000013.1"/>
</dbReference>
<dbReference type="PANTHER" id="PTHR48111">
    <property type="entry name" value="REGULATOR OF RPOS"/>
    <property type="match status" value="1"/>
</dbReference>
<sequence>MPDTTVVKTLMYIDSTPANPEFITWFESFGVTILSASHPGIQDYRAANALVVTLPLFATYGNLPPGVQIPVIVLANAEEREACIETLEQGADDFLIHPVNPRELHARINAVHRRIIKARDALRKREEVLSFATFRLYPGQHQVVDAMNRPLTLSEGEFALLHLFARNAQRVLGREFLLQMTRDCDLSPFDRRIDVQISRLRLKIETNPKHPKLIKTIRNQGYLFTPDVNVCKVEP</sequence>
<dbReference type="EMBL" id="LNYC01000056">
    <property type="protein sequence ID" value="KTC98799.1"/>
    <property type="molecule type" value="Genomic_DNA"/>
</dbReference>
<keyword evidence="6 9" id="KW-0238">DNA-binding</keyword>
<keyword evidence="7" id="KW-0804">Transcription</keyword>
<dbReference type="GO" id="GO:0032993">
    <property type="term" value="C:protein-DNA complex"/>
    <property type="evidence" value="ECO:0007669"/>
    <property type="project" value="TreeGrafter"/>
</dbReference>
<evidence type="ECO:0000256" key="3">
    <source>
        <dbReference type="ARBA" id="ARBA00022553"/>
    </source>
</evidence>
<dbReference type="InterPro" id="IPR001867">
    <property type="entry name" value="OmpR/PhoB-type_DNA-bd"/>
</dbReference>
<dbReference type="SUPFAM" id="SSF52172">
    <property type="entry name" value="CheY-like"/>
    <property type="match status" value="1"/>
</dbReference>
<dbReference type="Pfam" id="PF00486">
    <property type="entry name" value="Trans_reg_C"/>
    <property type="match status" value="1"/>
</dbReference>